<dbReference type="AlphaFoldDB" id="A0A433DIQ7"/>
<evidence type="ECO:0000313" key="1">
    <source>
        <dbReference type="EMBL" id="RUP50666.1"/>
    </source>
</evidence>
<evidence type="ECO:0000313" key="2">
    <source>
        <dbReference type="Proteomes" id="UP000268093"/>
    </source>
</evidence>
<name>A0A433DIQ7_9FUNG</name>
<proteinExistence type="predicted"/>
<reference evidence="1 2" key="1">
    <citation type="journal article" date="2018" name="New Phytol.">
        <title>Phylogenomics of Endogonaceae and evolution of mycorrhizas within Mucoromycota.</title>
        <authorList>
            <person name="Chang Y."/>
            <person name="Desiro A."/>
            <person name="Na H."/>
            <person name="Sandor L."/>
            <person name="Lipzen A."/>
            <person name="Clum A."/>
            <person name="Barry K."/>
            <person name="Grigoriev I.V."/>
            <person name="Martin F.M."/>
            <person name="Stajich J.E."/>
            <person name="Smith M.E."/>
            <person name="Bonito G."/>
            <person name="Spatafora J.W."/>
        </authorList>
    </citation>
    <scope>NUCLEOTIDE SEQUENCE [LARGE SCALE GENOMIC DNA]</scope>
    <source>
        <strain evidence="1 2">GMNB39</strain>
    </source>
</reference>
<accession>A0A433DIQ7</accession>
<gene>
    <name evidence="1" type="ORF">BC936DRAFT_138187</name>
</gene>
<keyword evidence="2" id="KW-1185">Reference proteome</keyword>
<sequence length="146" mass="16394">MPPSSPSLIPLAIGPPGRVSYRSMSYRIQCKQGIVGGIVAPTVKQLVEIEGDKTGATVRFSTRKARRDQEVQTLVSDLRSELHNLPTEQPVGAQDIYGFDISISFDWNDFHWQNGKYLRLLSTALALDMMAMWPNEFNPYSLHLNT</sequence>
<comment type="caution">
    <text evidence="1">The sequence shown here is derived from an EMBL/GenBank/DDBJ whole genome shotgun (WGS) entry which is preliminary data.</text>
</comment>
<protein>
    <submittedName>
        <fullName evidence="1">Uncharacterized protein</fullName>
    </submittedName>
</protein>
<dbReference type="EMBL" id="RBNI01001266">
    <property type="protein sequence ID" value="RUP50666.1"/>
    <property type="molecule type" value="Genomic_DNA"/>
</dbReference>
<dbReference type="Proteomes" id="UP000268093">
    <property type="component" value="Unassembled WGS sequence"/>
</dbReference>
<dbReference type="OrthoDB" id="5366606at2759"/>
<organism evidence="1 2">
    <name type="scientific">Jimgerdemannia flammicorona</name>
    <dbReference type="NCBI Taxonomy" id="994334"/>
    <lineage>
        <taxon>Eukaryota</taxon>
        <taxon>Fungi</taxon>
        <taxon>Fungi incertae sedis</taxon>
        <taxon>Mucoromycota</taxon>
        <taxon>Mucoromycotina</taxon>
        <taxon>Endogonomycetes</taxon>
        <taxon>Endogonales</taxon>
        <taxon>Endogonaceae</taxon>
        <taxon>Jimgerdemannia</taxon>
    </lineage>
</organism>